<dbReference type="OrthoDB" id="8770832at2"/>
<dbReference type="PANTHER" id="PTHR33371">
    <property type="entry name" value="INTERMEMBRANE PHOSPHOLIPID TRANSPORT SYSTEM BINDING PROTEIN MLAD-RELATED"/>
    <property type="match status" value="1"/>
</dbReference>
<dbReference type="InterPro" id="IPR052336">
    <property type="entry name" value="MlaD_Phospholipid_Transporter"/>
</dbReference>
<keyword evidence="1" id="KW-0812">Transmembrane</keyword>
<protein>
    <submittedName>
        <fullName evidence="3">Phospholipid/cholesterol/gamma-HCH transport system substrate-binding protein</fullName>
    </submittedName>
</protein>
<sequence>MSTPQSPPLSPDADPAPLSSLGLPLLQPNRRLHWQSLVLMALTLVLALGGGFYLLYARGAFEDKQSLILTADNSDGISIGMDLTFSGFPIGSVQQIQLADDGTVRIHIAIPESNAHRLRESSLFTLVRNILGATSLRAYTSDWDDPPLPDNAERTVLYGDASAEIPQLLASTRVVLDNLGQLTSGQSDLAQSLAHLNQLGATLGQTTARDGLLRTLLGNGEEAAQVRQTLTGINHLVGRLNRMAGHADEQVFGASGLVRDAQASTQELQALLSDTRQSLEKINRVLDDAKTISGNLSETSTDLNALRMEVQSSLRKVDGLLGQINSRWPFGQTPEITLP</sequence>
<dbReference type="AlphaFoldDB" id="A0A1M4XVX3"/>
<name>A0A1M4XVX3_9BURK</name>
<dbReference type="Pfam" id="PF02470">
    <property type="entry name" value="MlaD"/>
    <property type="match status" value="1"/>
</dbReference>
<organism evidence="3 4">
    <name type="scientific">Lampropedia hyalina DSM 16112</name>
    <dbReference type="NCBI Taxonomy" id="1122156"/>
    <lineage>
        <taxon>Bacteria</taxon>
        <taxon>Pseudomonadati</taxon>
        <taxon>Pseudomonadota</taxon>
        <taxon>Betaproteobacteria</taxon>
        <taxon>Burkholderiales</taxon>
        <taxon>Comamonadaceae</taxon>
        <taxon>Lampropedia</taxon>
    </lineage>
</organism>
<dbReference type="RefSeq" id="WP_073355639.1">
    <property type="nucleotide sequence ID" value="NZ_FQUZ01000010.1"/>
</dbReference>
<keyword evidence="1" id="KW-0472">Membrane</keyword>
<accession>A0A1M4XVX3</accession>
<feature type="domain" description="Mce/MlaD" evidence="2">
    <location>
        <begin position="65"/>
        <end position="127"/>
    </location>
</feature>
<dbReference type="PANTHER" id="PTHR33371:SF4">
    <property type="entry name" value="INTERMEMBRANE PHOSPHOLIPID TRANSPORT SYSTEM BINDING PROTEIN MLAD"/>
    <property type="match status" value="1"/>
</dbReference>
<keyword evidence="4" id="KW-1185">Reference proteome</keyword>
<evidence type="ECO:0000259" key="2">
    <source>
        <dbReference type="Pfam" id="PF02470"/>
    </source>
</evidence>
<proteinExistence type="predicted"/>
<dbReference type="Proteomes" id="UP000184327">
    <property type="component" value="Unassembled WGS sequence"/>
</dbReference>
<evidence type="ECO:0000256" key="1">
    <source>
        <dbReference type="SAM" id="Phobius"/>
    </source>
</evidence>
<reference evidence="3 4" key="1">
    <citation type="submission" date="2016-11" db="EMBL/GenBank/DDBJ databases">
        <authorList>
            <person name="Jaros S."/>
            <person name="Januszkiewicz K."/>
            <person name="Wedrychowicz H."/>
        </authorList>
    </citation>
    <scope>NUCLEOTIDE SEQUENCE [LARGE SCALE GENOMIC DNA]</scope>
    <source>
        <strain evidence="3 4">DSM 16112</strain>
    </source>
</reference>
<evidence type="ECO:0000313" key="3">
    <source>
        <dbReference type="EMBL" id="SHE97565.1"/>
    </source>
</evidence>
<evidence type="ECO:0000313" key="4">
    <source>
        <dbReference type="Proteomes" id="UP000184327"/>
    </source>
</evidence>
<dbReference type="STRING" id="1122156.SAMN02745117_01136"/>
<keyword evidence="1" id="KW-1133">Transmembrane helix</keyword>
<feature type="transmembrane region" description="Helical" evidence="1">
    <location>
        <begin position="34"/>
        <end position="56"/>
    </location>
</feature>
<dbReference type="EMBL" id="FQUZ01000010">
    <property type="protein sequence ID" value="SHE97565.1"/>
    <property type="molecule type" value="Genomic_DNA"/>
</dbReference>
<dbReference type="InterPro" id="IPR003399">
    <property type="entry name" value="Mce/MlaD"/>
</dbReference>
<gene>
    <name evidence="3" type="ORF">SAMN02745117_01136</name>
</gene>